<keyword evidence="3" id="KW-1185">Reference proteome</keyword>
<keyword evidence="1" id="KW-0472">Membrane</keyword>
<dbReference type="AlphaFoldDB" id="A0A0A2MHL6"/>
<organism evidence="2 3">
    <name type="scientific">Flavobacterium subsaxonicum WB 4.1-42 = DSM 21790</name>
    <dbReference type="NCBI Taxonomy" id="1121898"/>
    <lineage>
        <taxon>Bacteria</taxon>
        <taxon>Pseudomonadati</taxon>
        <taxon>Bacteroidota</taxon>
        <taxon>Flavobacteriia</taxon>
        <taxon>Flavobacteriales</taxon>
        <taxon>Flavobacteriaceae</taxon>
        <taxon>Flavobacterium</taxon>
    </lineage>
</organism>
<gene>
    <name evidence="2" type="ORF">Q766_20450</name>
</gene>
<dbReference type="eggNOG" id="ENOG502ZMJK">
    <property type="taxonomic scope" value="Bacteria"/>
</dbReference>
<comment type="caution">
    <text evidence="2">The sequence shown here is derived from an EMBL/GenBank/DDBJ whole genome shotgun (WGS) entry which is preliminary data.</text>
</comment>
<proteinExistence type="predicted"/>
<evidence type="ECO:0000313" key="2">
    <source>
        <dbReference type="EMBL" id="KGO90963.1"/>
    </source>
</evidence>
<keyword evidence="1" id="KW-0812">Transmembrane</keyword>
<evidence type="ECO:0000313" key="3">
    <source>
        <dbReference type="Proteomes" id="UP000030111"/>
    </source>
</evidence>
<dbReference type="STRING" id="1121898.GCA_000422725_01377"/>
<feature type="transmembrane region" description="Helical" evidence="1">
    <location>
        <begin position="6"/>
        <end position="25"/>
    </location>
</feature>
<dbReference type="EMBL" id="JRLY01000031">
    <property type="protein sequence ID" value="KGO90963.1"/>
    <property type="molecule type" value="Genomic_DNA"/>
</dbReference>
<evidence type="ECO:0000256" key="1">
    <source>
        <dbReference type="SAM" id="Phobius"/>
    </source>
</evidence>
<sequence>MNKKKLYVAIIIIPIVYIIITQYYSSKSATAQYHKFNSSTVEGIIDSVYFKNKQIAFKLLNSDEEYVFFPYASEYTGGKTFDILAKRGSKVYKASFSDTLVLVADHNIYKFNFLKKDAD</sequence>
<reference evidence="2 3" key="1">
    <citation type="submission" date="2013-09" db="EMBL/GenBank/DDBJ databases">
        <authorList>
            <person name="Zeng Z."/>
            <person name="Chen C."/>
        </authorList>
    </citation>
    <scope>NUCLEOTIDE SEQUENCE [LARGE SCALE GENOMIC DNA]</scope>
    <source>
        <strain evidence="2 3">WB 4.1-42</strain>
    </source>
</reference>
<name>A0A0A2MHL6_9FLAO</name>
<protein>
    <submittedName>
        <fullName evidence="2">Uncharacterized protein</fullName>
    </submittedName>
</protein>
<accession>A0A0A2MHL6</accession>
<dbReference type="RefSeq" id="WP_026990265.1">
    <property type="nucleotide sequence ID" value="NZ_AUGP01000017.1"/>
</dbReference>
<keyword evidence="1" id="KW-1133">Transmembrane helix</keyword>
<dbReference type="Proteomes" id="UP000030111">
    <property type="component" value="Unassembled WGS sequence"/>
</dbReference>